<keyword evidence="2" id="KW-1185">Reference proteome</keyword>
<evidence type="ECO:0000313" key="1">
    <source>
        <dbReference type="EMBL" id="KAG5458489.1"/>
    </source>
</evidence>
<evidence type="ECO:0008006" key="3">
    <source>
        <dbReference type="Google" id="ProtNLM"/>
    </source>
</evidence>
<dbReference type="AlphaFoldDB" id="A0A8H7ZSA4"/>
<dbReference type="InterPro" id="IPR036188">
    <property type="entry name" value="FAD/NAD-bd_sf"/>
</dbReference>
<gene>
    <name evidence="1" type="ORF">BJ554DRAFT_1272</name>
</gene>
<protein>
    <recommendedName>
        <fullName evidence="3">FAD/NAD(P)-binding domain-containing protein</fullName>
    </recommendedName>
</protein>
<organism evidence="1 2">
    <name type="scientific">Olpidium bornovanus</name>
    <dbReference type="NCBI Taxonomy" id="278681"/>
    <lineage>
        <taxon>Eukaryota</taxon>
        <taxon>Fungi</taxon>
        <taxon>Fungi incertae sedis</taxon>
        <taxon>Olpidiomycota</taxon>
        <taxon>Olpidiomycotina</taxon>
        <taxon>Olpidiomycetes</taxon>
        <taxon>Olpidiales</taxon>
        <taxon>Olpidiaceae</taxon>
        <taxon>Olpidium</taxon>
    </lineage>
</organism>
<dbReference type="EMBL" id="JAEFCI010008401">
    <property type="protein sequence ID" value="KAG5458489.1"/>
    <property type="molecule type" value="Genomic_DNA"/>
</dbReference>
<name>A0A8H7ZSA4_9FUNG</name>
<reference evidence="1 2" key="1">
    <citation type="journal article" name="Sci. Rep.">
        <title>Genome-scale phylogenetic analyses confirm Olpidium as the closest living zoosporic fungus to the non-flagellated, terrestrial fungi.</title>
        <authorList>
            <person name="Chang Y."/>
            <person name="Rochon D."/>
            <person name="Sekimoto S."/>
            <person name="Wang Y."/>
            <person name="Chovatia M."/>
            <person name="Sandor L."/>
            <person name="Salamov A."/>
            <person name="Grigoriev I.V."/>
            <person name="Stajich J.E."/>
            <person name="Spatafora J.W."/>
        </authorList>
    </citation>
    <scope>NUCLEOTIDE SEQUENCE [LARGE SCALE GENOMIC DNA]</scope>
    <source>
        <strain evidence="1">S191</strain>
    </source>
</reference>
<dbReference type="SUPFAM" id="SSF51905">
    <property type="entry name" value="FAD/NAD(P)-binding domain"/>
    <property type="match status" value="1"/>
</dbReference>
<dbReference type="Gene3D" id="3.50.50.60">
    <property type="entry name" value="FAD/NAD(P)-binding domain"/>
    <property type="match status" value="1"/>
</dbReference>
<evidence type="ECO:0000313" key="2">
    <source>
        <dbReference type="Proteomes" id="UP000673691"/>
    </source>
</evidence>
<accession>A0A8H7ZSA4</accession>
<comment type="caution">
    <text evidence="1">The sequence shown here is derived from an EMBL/GenBank/DDBJ whole genome shotgun (WGS) entry which is preliminary data.</text>
</comment>
<dbReference type="Proteomes" id="UP000673691">
    <property type="component" value="Unassembled WGS sequence"/>
</dbReference>
<dbReference type="OrthoDB" id="5046242at2759"/>
<proteinExistence type="predicted"/>
<sequence length="354" mass="38395">MDIRFNQRAVRIRRPSTEGKPGPITVTAADGTGTTTAYEFDRLVFACGPRSTVSALGPAITEVERGLFSEFRSVDYYTLVVSAADLPTETSLTVIPKHCVSRETGAGHIVGIFCSHPGVGTYIVYAYGAAGLSPEDVARTVREDIAKMGGTMTELHFQERWEYMPHVTPLAMSRGFFSAFESIQGLHGCYHTGGLMDFEETEQCAKYGKNLVERFFPAPGAEPAVLAAAANLPPGVSREAAAEGAKFGINRWVRRGSVGLDPDVRNWAAVMHRAAMRYPQKEDAELKTVEGLFNNGEFCGGFMGRRIPAARDALRFGLSPIPPFSPTILIAGAVTHGPRKICKVVIMFPSWGTT</sequence>